<dbReference type="AlphaFoldDB" id="A0A9F7RCU8"/>
<dbReference type="PANTHER" id="PTHR11256">
    <property type="entry name" value="BCL-2 RELATED"/>
    <property type="match status" value="1"/>
</dbReference>
<keyword evidence="5" id="KW-1185">Reference proteome</keyword>
<dbReference type="OrthoDB" id="6080198at2759"/>
<name>A0A9F7RCU8_ICTPU</name>
<accession>A0A9F7RCU8</accession>
<dbReference type="PROSITE" id="PS50062">
    <property type="entry name" value="BCL2_FAMILY"/>
    <property type="match status" value="1"/>
</dbReference>
<evidence type="ECO:0000256" key="1">
    <source>
        <dbReference type="ARBA" id="ARBA00009458"/>
    </source>
</evidence>
<dbReference type="InterPro" id="IPR002475">
    <property type="entry name" value="Bcl2-like"/>
</dbReference>
<dbReference type="InterPro" id="IPR026298">
    <property type="entry name" value="Bcl-2_fam"/>
</dbReference>
<feature type="transmembrane region" description="Helical" evidence="3">
    <location>
        <begin position="114"/>
        <end position="134"/>
    </location>
</feature>
<dbReference type="SMART" id="SM00337">
    <property type="entry name" value="BCL"/>
    <property type="match status" value="1"/>
</dbReference>
<dbReference type="GO" id="GO:0051400">
    <property type="term" value="F:BH domain binding"/>
    <property type="evidence" value="ECO:0007669"/>
    <property type="project" value="TreeGrafter"/>
</dbReference>
<dbReference type="GO" id="GO:0042981">
    <property type="term" value="P:regulation of apoptotic process"/>
    <property type="evidence" value="ECO:0007669"/>
    <property type="project" value="InterPro"/>
</dbReference>
<keyword evidence="2" id="KW-0053">Apoptosis</keyword>
<gene>
    <name evidence="6" type="primary">LOC108274750</name>
</gene>
<dbReference type="GO" id="GO:0005741">
    <property type="term" value="C:mitochondrial outer membrane"/>
    <property type="evidence" value="ECO:0007669"/>
    <property type="project" value="TreeGrafter"/>
</dbReference>
<evidence type="ECO:0000313" key="6">
    <source>
        <dbReference type="RefSeq" id="XP_053533037.1"/>
    </source>
</evidence>
<reference evidence="5" key="1">
    <citation type="journal article" date="2016" name="Nat. Commun.">
        <title>The channel catfish genome sequence provides insights into the evolution of scale formation in teleosts.</title>
        <authorList>
            <person name="Liu Z."/>
            <person name="Liu S."/>
            <person name="Yao J."/>
            <person name="Bao L."/>
            <person name="Zhang J."/>
            <person name="Li Y."/>
            <person name="Jiang C."/>
            <person name="Sun L."/>
            <person name="Wang R."/>
            <person name="Zhang Y."/>
            <person name="Zhou T."/>
            <person name="Zeng Q."/>
            <person name="Fu Q."/>
            <person name="Gao S."/>
            <person name="Li N."/>
            <person name="Koren S."/>
            <person name="Jiang Y."/>
            <person name="Zimin A."/>
            <person name="Xu P."/>
            <person name="Phillippy A.M."/>
            <person name="Geng X."/>
            <person name="Song L."/>
            <person name="Sun F."/>
            <person name="Li C."/>
            <person name="Wang X."/>
            <person name="Chen A."/>
            <person name="Jin Y."/>
            <person name="Yuan Z."/>
            <person name="Yang Y."/>
            <person name="Tan S."/>
            <person name="Peatman E."/>
            <person name="Lu J."/>
            <person name="Qin Z."/>
            <person name="Dunham R."/>
            <person name="Li Z."/>
            <person name="Sonstegard T."/>
            <person name="Feng J."/>
            <person name="Danzmann R.G."/>
            <person name="Schroeder S."/>
            <person name="Scheffler B."/>
            <person name="Duke M.V."/>
            <person name="Ballard L."/>
            <person name="Kucuktas H."/>
            <person name="Kaltenboeck L."/>
            <person name="Liu H."/>
            <person name="Armbruster J."/>
            <person name="Xie Y."/>
            <person name="Kirby M.L."/>
            <person name="Tian Y."/>
            <person name="Flanagan M.E."/>
            <person name="Mu W."/>
            <person name="Waldbieser G.C."/>
        </authorList>
    </citation>
    <scope>NUCLEOTIDE SEQUENCE [LARGE SCALE GENOMIC DNA]</scope>
    <source>
        <strain evidence="5">SDA103</strain>
    </source>
</reference>
<dbReference type="GO" id="GO:0008053">
    <property type="term" value="P:mitochondrial fusion"/>
    <property type="evidence" value="ECO:0007669"/>
    <property type="project" value="TreeGrafter"/>
</dbReference>
<dbReference type="InterPro" id="IPR046371">
    <property type="entry name" value="Bcl-2_BH1-3"/>
</dbReference>
<dbReference type="InterPro" id="IPR036834">
    <property type="entry name" value="Bcl-2-like_sf"/>
</dbReference>
<dbReference type="GO" id="GO:0008630">
    <property type="term" value="P:intrinsic apoptotic signaling pathway in response to DNA damage"/>
    <property type="evidence" value="ECO:0007669"/>
    <property type="project" value="TreeGrafter"/>
</dbReference>
<dbReference type="RefSeq" id="XP_053533037.1">
    <property type="nucleotide sequence ID" value="XM_053677062.1"/>
</dbReference>
<dbReference type="PANTHER" id="PTHR11256:SF42">
    <property type="entry name" value="APOPTOSIS REGULATOR BAX"/>
    <property type="match status" value="1"/>
</dbReference>
<evidence type="ECO:0000256" key="2">
    <source>
        <dbReference type="ARBA" id="ARBA00022703"/>
    </source>
</evidence>
<dbReference type="CDD" id="cd06845">
    <property type="entry name" value="Bcl-2_like"/>
    <property type="match status" value="1"/>
</dbReference>
<dbReference type="GeneID" id="108274750"/>
<dbReference type="PRINTS" id="PR01862">
    <property type="entry name" value="BCL2FAMILY"/>
</dbReference>
<evidence type="ECO:0000256" key="3">
    <source>
        <dbReference type="SAM" id="Phobius"/>
    </source>
</evidence>
<proteinExistence type="inferred from homology"/>
<reference evidence="6" key="2">
    <citation type="submission" date="2025-08" db="UniProtKB">
        <authorList>
            <consortium name="RefSeq"/>
        </authorList>
    </citation>
    <scope>IDENTIFICATION</scope>
    <source>
        <tissue evidence="6">Blood</tissue>
    </source>
</reference>
<comment type="similarity">
    <text evidence="1">Belongs to the Bcl-2 family.</text>
</comment>
<evidence type="ECO:0000259" key="4">
    <source>
        <dbReference type="SMART" id="SM00337"/>
    </source>
</evidence>
<keyword evidence="3" id="KW-0812">Transmembrane</keyword>
<feature type="domain" description="Bcl-2 Bcl-2 homology region 1-3" evidence="4">
    <location>
        <begin position="72"/>
        <end position="167"/>
    </location>
</feature>
<dbReference type="Proteomes" id="UP000221080">
    <property type="component" value="Chromosome 2"/>
</dbReference>
<dbReference type="GO" id="GO:0015267">
    <property type="term" value="F:channel activity"/>
    <property type="evidence" value="ECO:0007669"/>
    <property type="project" value="TreeGrafter"/>
</dbReference>
<sequence length="199" mass="22514">MTRSAYQRELFGSCSTSELRSTSNDSVVELGDVLLRDFIYKRLRRVGIDASRSELGGSEPSDPTVREIAQCFQRIADQLDGDEELQRILDSSTLQPTRETFVKVVKELFRDGKFSWGTVVLLFYVAGQLVITAIKQKMTDLIKNIIEWTLDYLREHVVDWIREQGGWGVMCSFFGTPTGKNVCILLAGVLAAVLVMRRL</sequence>
<keyword evidence="3" id="KW-1133">Transmembrane helix</keyword>
<dbReference type="GO" id="GO:0001836">
    <property type="term" value="P:release of cytochrome c from mitochondria"/>
    <property type="evidence" value="ECO:0007669"/>
    <property type="project" value="TreeGrafter"/>
</dbReference>
<evidence type="ECO:0000313" key="5">
    <source>
        <dbReference type="Proteomes" id="UP000221080"/>
    </source>
</evidence>
<dbReference type="GO" id="GO:0097192">
    <property type="term" value="P:extrinsic apoptotic signaling pathway in absence of ligand"/>
    <property type="evidence" value="ECO:0007669"/>
    <property type="project" value="TreeGrafter"/>
</dbReference>
<dbReference type="Pfam" id="PF00452">
    <property type="entry name" value="Bcl-2"/>
    <property type="match status" value="1"/>
</dbReference>
<dbReference type="Gene3D" id="1.10.437.10">
    <property type="entry name" value="Blc2-like"/>
    <property type="match status" value="1"/>
</dbReference>
<dbReference type="SUPFAM" id="SSF56854">
    <property type="entry name" value="Bcl-2 inhibitors of programmed cell death"/>
    <property type="match status" value="1"/>
</dbReference>
<feature type="transmembrane region" description="Helical" evidence="3">
    <location>
        <begin position="178"/>
        <end position="196"/>
    </location>
</feature>
<keyword evidence="3" id="KW-0472">Membrane</keyword>
<dbReference type="KEGG" id="ipu:108274750"/>
<organism evidence="5 6">
    <name type="scientific">Ictalurus punctatus</name>
    <name type="common">Channel catfish</name>
    <name type="synonym">Silurus punctatus</name>
    <dbReference type="NCBI Taxonomy" id="7998"/>
    <lineage>
        <taxon>Eukaryota</taxon>
        <taxon>Metazoa</taxon>
        <taxon>Chordata</taxon>
        <taxon>Craniata</taxon>
        <taxon>Vertebrata</taxon>
        <taxon>Euteleostomi</taxon>
        <taxon>Actinopterygii</taxon>
        <taxon>Neopterygii</taxon>
        <taxon>Teleostei</taxon>
        <taxon>Ostariophysi</taxon>
        <taxon>Siluriformes</taxon>
        <taxon>Ictaluridae</taxon>
        <taxon>Ictalurus</taxon>
    </lineage>
</organism>
<protein>
    <submittedName>
        <fullName evidence="6">Apoptosis regulator BAX</fullName>
    </submittedName>
</protein>